<dbReference type="AlphaFoldDB" id="A0A915IIW9"/>
<reference evidence="3" key="1">
    <citation type="submission" date="2022-11" db="UniProtKB">
        <authorList>
            <consortium name="WormBaseParasite"/>
        </authorList>
    </citation>
    <scope>IDENTIFICATION</scope>
</reference>
<proteinExistence type="predicted"/>
<sequence length="248" mass="26625">MTTLSSPHHGHKRPGSLSKLPNWRSNSSRHNAPVPLLPLPSGLLLPPCTQPTAACHLHHQSRNCVHTTILEDNKVGSSTACCLMASREPLLPLSQPGVGSAATPATLMHNVTGQIDIVECVSNIRLSHAQCCPPAQGTPPQPVFPMRLDSIGYIMTTTTQTSPVTIAPQPYTRPAIADHIAVKAVLEKPNPSARIARWGLAPVSSNSPFTPRKVPPMAMPMPCHACQTQVERPLMTLMTPHSTGQKEM</sequence>
<evidence type="ECO:0000313" key="3">
    <source>
        <dbReference type="WBParaSite" id="nRc.2.0.1.t13322-RA"/>
    </source>
</evidence>
<feature type="region of interest" description="Disordered" evidence="1">
    <location>
        <begin position="1"/>
        <end position="29"/>
    </location>
</feature>
<accession>A0A915IIW9</accession>
<evidence type="ECO:0000313" key="2">
    <source>
        <dbReference type="Proteomes" id="UP000887565"/>
    </source>
</evidence>
<dbReference type="WBParaSite" id="nRc.2.0.1.t13322-RA">
    <property type="protein sequence ID" value="nRc.2.0.1.t13322-RA"/>
    <property type="gene ID" value="nRc.2.0.1.g13322"/>
</dbReference>
<name>A0A915IIW9_ROMCU</name>
<protein>
    <submittedName>
        <fullName evidence="3">Uncharacterized protein</fullName>
    </submittedName>
</protein>
<dbReference type="Proteomes" id="UP000887565">
    <property type="component" value="Unplaced"/>
</dbReference>
<organism evidence="2 3">
    <name type="scientific">Romanomermis culicivorax</name>
    <name type="common">Nematode worm</name>
    <dbReference type="NCBI Taxonomy" id="13658"/>
    <lineage>
        <taxon>Eukaryota</taxon>
        <taxon>Metazoa</taxon>
        <taxon>Ecdysozoa</taxon>
        <taxon>Nematoda</taxon>
        <taxon>Enoplea</taxon>
        <taxon>Dorylaimia</taxon>
        <taxon>Mermithida</taxon>
        <taxon>Mermithoidea</taxon>
        <taxon>Mermithidae</taxon>
        <taxon>Romanomermis</taxon>
    </lineage>
</organism>
<evidence type="ECO:0000256" key="1">
    <source>
        <dbReference type="SAM" id="MobiDB-lite"/>
    </source>
</evidence>
<keyword evidence="2" id="KW-1185">Reference proteome</keyword>